<dbReference type="GO" id="GO:0005886">
    <property type="term" value="C:plasma membrane"/>
    <property type="evidence" value="ECO:0007669"/>
    <property type="project" value="TreeGrafter"/>
</dbReference>
<feature type="domain" description="HAMP" evidence="9">
    <location>
        <begin position="355"/>
        <end position="407"/>
    </location>
</feature>
<keyword evidence="3 5" id="KW-0807">Transducer</keyword>
<dbReference type="GO" id="GO:0006935">
    <property type="term" value="P:chemotaxis"/>
    <property type="evidence" value="ECO:0007669"/>
    <property type="project" value="UniProtKB-KW"/>
</dbReference>
<dbReference type="FunFam" id="1.10.287.950:FF:000001">
    <property type="entry name" value="Methyl-accepting chemotaxis sensory transducer"/>
    <property type="match status" value="1"/>
</dbReference>
<evidence type="ECO:0000256" key="4">
    <source>
        <dbReference type="ARBA" id="ARBA00029447"/>
    </source>
</evidence>
<dbReference type="InterPro" id="IPR004089">
    <property type="entry name" value="MCPsignal_dom"/>
</dbReference>
<dbReference type="SUPFAM" id="SSF55785">
    <property type="entry name" value="PYP-like sensor domain (PAS domain)"/>
    <property type="match status" value="1"/>
</dbReference>
<dbReference type="Pfam" id="PF00672">
    <property type="entry name" value="HAMP"/>
    <property type="match status" value="1"/>
</dbReference>
<proteinExistence type="inferred from homology"/>
<name>G2DBH0_9GAMM</name>
<keyword evidence="10" id="KW-0675">Receptor</keyword>
<dbReference type="PATRIC" id="fig|1048808.3.peg.933"/>
<evidence type="ECO:0000259" key="8">
    <source>
        <dbReference type="PROSITE" id="PS50111"/>
    </source>
</evidence>
<keyword evidence="11" id="KW-1185">Reference proteome</keyword>
<dbReference type="EMBL" id="AFOC01000018">
    <property type="protein sequence ID" value="EGV52036.1"/>
    <property type="molecule type" value="Genomic_DNA"/>
</dbReference>
<comment type="caution">
    <text evidence="10">The sequence shown here is derived from an EMBL/GenBank/DDBJ whole genome shotgun (WGS) entry which is preliminary data.</text>
</comment>
<dbReference type="SUPFAM" id="SSF58104">
    <property type="entry name" value="Methyl-accepting chemotaxis protein (MCP) signaling domain"/>
    <property type="match status" value="1"/>
</dbReference>
<keyword evidence="6" id="KW-0175">Coiled coil</keyword>
<dbReference type="InterPro" id="IPR035965">
    <property type="entry name" value="PAS-like_dom_sf"/>
</dbReference>
<dbReference type="PANTHER" id="PTHR43531">
    <property type="entry name" value="PROTEIN ICFG"/>
    <property type="match status" value="1"/>
</dbReference>
<feature type="transmembrane region" description="Helical" evidence="7">
    <location>
        <begin position="333"/>
        <end position="354"/>
    </location>
</feature>
<evidence type="ECO:0000256" key="5">
    <source>
        <dbReference type="PROSITE-ProRule" id="PRU00284"/>
    </source>
</evidence>
<reference evidence="10" key="1">
    <citation type="journal article" date="2011" name="ISME J.">
        <title>The endosymbionts of the deep-sea tubeworms Riftia pachyptila and Tevnia jerichonana share an identical physiology as revealed by proteogenomic analyses.</title>
        <authorList>
            <person name="Gardebrecht A."/>
            <person name="Markert S."/>
            <person name="Felbeck H."/>
            <person name="Thuermer A."/>
            <person name="Albrecht D."/>
            <person name="Wollherr A."/>
            <person name="Kabisch J."/>
            <person name="Lehmann R."/>
            <person name="Daniel R."/>
            <person name="Liesegang H."/>
            <person name="Hecker M."/>
            <person name="Sievert S.M."/>
            <person name="Schweder T."/>
        </authorList>
    </citation>
    <scope>NUCLEOTIDE SEQUENCE [LARGE SCALE GENOMIC DNA]</scope>
</reference>
<keyword evidence="2" id="KW-0488">Methylation</keyword>
<feature type="domain" description="HAMP" evidence="9">
    <location>
        <begin position="577"/>
        <end position="629"/>
    </location>
</feature>
<evidence type="ECO:0000256" key="1">
    <source>
        <dbReference type="ARBA" id="ARBA00004370"/>
    </source>
</evidence>
<evidence type="ECO:0000313" key="10">
    <source>
        <dbReference type="EMBL" id="EGV52036.1"/>
    </source>
</evidence>
<dbReference type="InterPro" id="IPR051310">
    <property type="entry name" value="MCP_chemotaxis"/>
</dbReference>
<dbReference type="Pfam" id="PF00015">
    <property type="entry name" value="MCPsignal"/>
    <property type="match status" value="1"/>
</dbReference>
<evidence type="ECO:0000256" key="6">
    <source>
        <dbReference type="SAM" id="Coils"/>
    </source>
</evidence>
<dbReference type="CDD" id="cd11386">
    <property type="entry name" value="MCP_signal"/>
    <property type="match status" value="1"/>
</dbReference>
<organism evidence="10 11">
    <name type="scientific">endosymbiont of Riftia pachyptila</name>
    <name type="common">vent Ph05</name>
    <dbReference type="NCBI Taxonomy" id="1048808"/>
    <lineage>
        <taxon>Bacteria</taxon>
        <taxon>Pseudomonadati</taxon>
        <taxon>Pseudomonadota</taxon>
        <taxon>Gammaproteobacteria</taxon>
        <taxon>sulfur-oxidizing symbionts</taxon>
    </lineage>
</organism>
<comment type="similarity">
    <text evidence="4">Belongs to the methyl-accepting chemotaxis (MCP) protein family.</text>
</comment>
<dbReference type="GO" id="GO:0007165">
    <property type="term" value="P:signal transduction"/>
    <property type="evidence" value="ECO:0007669"/>
    <property type="project" value="UniProtKB-KW"/>
</dbReference>
<dbReference type="Pfam" id="PF18947">
    <property type="entry name" value="HAMP_2"/>
    <property type="match status" value="1"/>
</dbReference>
<dbReference type="PROSITE" id="PS50111">
    <property type="entry name" value="CHEMOTAXIS_TRANSDUC_2"/>
    <property type="match status" value="1"/>
</dbReference>
<feature type="coiled-coil region" evidence="6">
    <location>
        <begin position="614"/>
        <end position="690"/>
    </location>
</feature>
<comment type="subcellular location">
    <subcellularLocation>
        <location evidence="1">Membrane</location>
    </subcellularLocation>
</comment>
<dbReference type="AlphaFoldDB" id="G2DBH0"/>
<dbReference type="CDD" id="cd06225">
    <property type="entry name" value="HAMP"/>
    <property type="match status" value="1"/>
</dbReference>
<dbReference type="Proteomes" id="UP000004491">
    <property type="component" value="Unassembled WGS sequence"/>
</dbReference>
<keyword evidence="7" id="KW-1133">Transmembrane helix</keyword>
<evidence type="ECO:0000259" key="9">
    <source>
        <dbReference type="PROSITE" id="PS50885"/>
    </source>
</evidence>
<dbReference type="InterPro" id="IPR003660">
    <property type="entry name" value="HAMP_dom"/>
</dbReference>
<evidence type="ECO:0000256" key="7">
    <source>
        <dbReference type="SAM" id="Phobius"/>
    </source>
</evidence>
<dbReference type="SUPFAM" id="SSF158472">
    <property type="entry name" value="HAMP domain-like"/>
    <property type="match status" value="1"/>
</dbReference>
<dbReference type="PROSITE" id="PS50885">
    <property type="entry name" value="HAMP"/>
    <property type="match status" value="2"/>
</dbReference>
<gene>
    <name evidence="10" type="primary">mcpA</name>
    <name evidence="10" type="ORF">Rifp1Sym_ar00210</name>
</gene>
<sequence>MESGGDNTAGKTMLMVINNLSIRHKLFSAFGLVLIVLVIQGSSAISSLSGVHDQVNQVVNHAQPAVLRSMEIATSLQRTSSALGFYLLSKEPQHKAAYQEGLTKVTELLQALRKLPAIQNDPASIQLVAAITSDIVKFKGFRERMLTLAQSDNENIPAIAYASEHINPIFREMIQQLGQMILAEESEDASEERKAFLAEINALRFSWANLNNELRLYLAFRTSSALDNLKIYTERVLQQTEALAEAGDLLNFEQEEAYANFSASLPMFLKNLEQLVELHGSDRWRSDAYLIRSKLTPLLNHINSSIEQLITHQRQAIDTAQQETTTIYEESRLSFLLLGLLVVILVALLAWLLANNITRPLMRAVGIANGIAKGNLDNRIDTSRQDETGALLKSLNTMQADLRKRIEQEQQIAAENLRIRYALDHVSSPVTVSNDQNKLIYINQAAISLFETMAPQLQEQVPEFDHRQMIGSSLSSLFTDSALVKAYQSRLDTQQQYDTEITGHKLHLIASPVYDDQGEYRGRVTQWVNRTDQILVEEQIDALVEAAGRGDLQQRIDLTGKNGFLLQLGTGFNKLMEQLSNVFSDIELAMSKMAKGDLTHSINGEYQGTFGTVKEDVNQTLDNLQQVIRELHTSTDMIAAQSADITRDNSALSSRTEQQASSLEETASSMEELTSTVRNNANNAQQANQLAASARQHAEEGGKVVSEAIQAMQEINIASNRIAEIIGVIDEIAFQTNLLALNASVEAARAGEQGRGFAVVAMEVRNLASRSATAAKEIKTLIQDSVEKVQSGSELVNRSGSTLEDILGGVKKVGDIIAEIAAASQQQASGIDQINHAVTNMDAMTQQNASLAEQTSSASAAMKQKALDMQQRIGFFRIQ</sequence>
<protein>
    <submittedName>
        <fullName evidence="10">Chemoreceptor mcpA</fullName>
    </submittedName>
</protein>
<dbReference type="Pfam" id="PF12729">
    <property type="entry name" value="4HB_MCP_1"/>
    <property type="match status" value="1"/>
</dbReference>
<dbReference type="PANTHER" id="PTHR43531:SF14">
    <property type="entry name" value="METHYL-ACCEPTING CHEMOTAXIS PROTEIN I-RELATED"/>
    <property type="match status" value="1"/>
</dbReference>
<keyword evidence="7" id="KW-0812">Transmembrane</keyword>
<accession>G2DBH0</accession>
<dbReference type="SMART" id="SM00304">
    <property type="entry name" value="HAMP"/>
    <property type="match status" value="2"/>
</dbReference>
<dbReference type="Gene3D" id="1.10.287.950">
    <property type="entry name" value="Methyl-accepting chemotaxis protein"/>
    <property type="match status" value="1"/>
</dbReference>
<evidence type="ECO:0000313" key="11">
    <source>
        <dbReference type="Proteomes" id="UP000004491"/>
    </source>
</evidence>
<keyword evidence="7" id="KW-0472">Membrane</keyword>
<dbReference type="InterPro" id="IPR024478">
    <property type="entry name" value="HlyB_4HB_MCP"/>
</dbReference>
<dbReference type="Gene3D" id="6.10.340.10">
    <property type="match status" value="1"/>
</dbReference>
<feature type="domain" description="Methyl-accepting transducer" evidence="8">
    <location>
        <begin position="634"/>
        <end position="863"/>
    </location>
</feature>
<evidence type="ECO:0000256" key="3">
    <source>
        <dbReference type="ARBA" id="ARBA00023224"/>
    </source>
</evidence>
<evidence type="ECO:0000256" key="2">
    <source>
        <dbReference type="ARBA" id="ARBA00022481"/>
    </source>
</evidence>
<dbReference type="GO" id="GO:0004888">
    <property type="term" value="F:transmembrane signaling receptor activity"/>
    <property type="evidence" value="ECO:0007669"/>
    <property type="project" value="TreeGrafter"/>
</dbReference>
<dbReference type="SMART" id="SM00283">
    <property type="entry name" value="MA"/>
    <property type="match status" value="1"/>
</dbReference>
<dbReference type="Gene3D" id="3.30.450.20">
    <property type="entry name" value="PAS domain"/>
    <property type="match status" value="1"/>
</dbReference>